<dbReference type="CDD" id="cd08414">
    <property type="entry name" value="PBP2_LTTR_aromatics_like"/>
    <property type="match status" value="1"/>
</dbReference>
<comment type="caution">
    <text evidence="6">The sequence shown here is derived from an EMBL/GenBank/DDBJ whole genome shotgun (WGS) entry which is preliminary data.</text>
</comment>
<keyword evidence="4" id="KW-0804">Transcription</keyword>
<protein>
    <submittedName>
        <fullName evidence="6">LysR family transcriptional regulator</fullName>
    </submittedName>
</protein>
<keyword evidence="7" id="KW-1185">Reference proteome</keyword>
<dbReference type="InterPro" id="IPR005119">
    <property type="entry name" value="LysR_subst-bd"/>
</dbReference>
<dbReference type="RefSeq" id="WP_215619539.1">
    <property type="nucleotide sequence ID" value="NZ_JADOER010000015.1"/>
</dbReference>
<dbReference type="InterPro" id="IPR000847">
    <property type="entry name" value="LysR_HTH_N"/>
</dbReference>
<keyword evidence="3" id="KW-0238">DNA-binding</keyword>
<evidence type="ECO:0000256" key="1">
    <source>
        <dbReference type="ARBA" id="ARBA00009437"/>
    </source>
</evidence>
<sequence length="302" mass="33328">MKSSQFLQDTSLSFRNLQTFLIIAEEMSFSQAAERLGIAQPPLSRQVQRLESQLNVKLFERTRPRIRLTDAGQIFAETAKSILQQMENSMQAVQLVEQGLVGHLSIGIDSAAPACDRAVQLISSYQRQYTDIEFKIHELSGSQQLTALRLGHIDMGFLVPPTIPKDIKAQTLVEESLVIALPAEHPLAAQPQITLADISQSPLVMNDHHSQILMAHGQYADLQSQIKQTISDSRLLMSLVASGLGLSVVPISISHSHSRPDIAFRPIVPNIQVVSLAAVWHQYPKSTIAPFIDFLSAGSRQL</sequence>
<evidence type="ECO:0000256" key="2">
    <source>
        <dbReference type="ARBA" id="ARBA00023015"/>
    </source>
</evidence>
<organism evidence="6 7">
    <name type="scientific">Leptothoe kymatousa TAU-MAC 1615</name>
    <dbReference type="NCBI Taxonomy" id="2364775"/>
    <lineage>
        <taxon>Bacteria</taxon>
        <taxon>Bacillati</taxon>
        <taxon>Cyanobacteriota</taxon>
        <taxon>Cyanophyceae</taxon>
        <taxon>Nodosilineales</taxon>
        <taxon>Cymatolegaceae</taxon>
        <taxon>Leptothoe</taxon>
        <taxon>Leptothoe kymatousa</taxon>
    </lineage>
</organism>
<dbReference type="InterPro" id="IPR036390">
    <property type="entry name" value="WH_DNA-bd_sf"/>
</dbReference>
<keyword evidence="2" id="KW-0805">Transcription regulation</keyword>
<dbReference type="Pfam" id="PF00126">
    <property type="entry name" value="HTH_1"/>
    <property type="match status" value="1"/>
</dbReference>
<dbReference type="PANTHER" id="PTHR30346">
    <property type="entry name" value="TRANSCRIPTIONAL DUAL REGULATOR HCAR-RELATED"/>
    <property type="match status" value="1"/>
</dbReference>
<dbReference type="EMBL" id="JADOER010000015">
    <property type="protein sequence ID" value="MBT9313651.1"/>
    <property type="molecule type" value="Genomic_DNA"/>
</dbReference>
<evidence type="ECO:0000256" key="4">
    <source>
        <dbReference type="ARBA" id="ARBA00023163"/>
    </source>
</evidence>
<dbReference type="InterPro" id="IPR036388">
    <property type="entry name" value="WH-like_DNA-bd_sf"/>
</dbReference>
<proteinExistence type="inferred from homology"/>
<evidence type="ECO:0000256" key="3">
    <source>
        <dbReference type="ARBA" id="ARBA00023125"/>
    </source>
</evidence>
<evidence type="ECO:0000313" key="6">
    <source>
        <dbReference type="EMBL" id="MBT9313651.1"/>
    </source>
</evidence>
<name>A0ABS5Y7U0_9CYAN</name>
<dbReference type="Gene3D" id="3.40.190.10">
    <property type="entry name" value="Periplasmic binding protein-like II"/>
    <property type="match status" value="2"/>
</dbReference>
<accession>A0ABS5Y7U0</accession>
<dbReference type="Pfam" id="PF03466">
    <property type="entry name" value="LysR_substrate"/>
    <property type="match status" value="1"/>
</dbReference>
<dbReference type="PANTHER" id="PTHR30346:SF28">
    <property type="entry name" value="HTH-TYPE TRANSCRIPTIONAL REGULATOR CYNR"/>
    <property type="match status" value="1"/>
</dbReference>
<dbReference type="PROSITE" id="PS50931">
    <property type="entry name" value="HTH_LYSR"/>
    <property type="match status" value="1"/>
</dbReference>
<reference evidence="6 7" key="1">
    <citation type="journal article" date="2021" name="Mar. Drugs">
        <title>Genome Reduction and Secondary Metabolism of the Marine Sponge-Associated Cyanobacterium Leptothoe.</title>
        <authorList>
            <person name="Konstantinou D."/>
            <person name="Popin R.V."/>
            <person name="Fewer D.P."/>
            <person name="Sivonen K."/>
            <person name="Gkelis S."/>
        </authorList>
    </citation>
    <scope>NUCLEOTIDE SEQUENCE [LARGE SCALE GENOMIC DNA]</scope>
    <source>
        <strain evidence="6 7">TAU-MAC 1615</strain>
    </source>
</reference>
<dbReference type="PRINTS" id="PR00039">
    <property type="entry name" value="HTHLYSR"/>
</dbReference>
<feature type="domain" description="HTH lysR-type" evidence="5">
    <location>
        <begin position="12"/>
        <end position="69"/>
    </location>
</feature>
<dbReference type="Gene3D" id="1.10.10.10">
    <property type="entry name" value="Winged helix-like DNA-binding domain superfamily/Winged helix DNA-binding domain"/>
    <property type="match status" value="1"/>
</dbReference>
<dbReference type="Proteomes" id="UP001196661">
    <property type="component" value="Unassembled WGS sequence"/>
</dbReference>
<gene>
    <name evidence="6" type="ORF">IXB28_15670</name>
</gene>
<evidence type="ECO:0000313" key="7">
    <source>
        <dbReference type="Proteomes" id="UP001196661"/>
    </source>
</evidence>
<evidence type="ECO:0000259" key="5">
    <source>
        <dbReference type="PROSITE" id="PS50931"/>
    </source>
</evidence>
<dbReference type="SUPFAM" id="SSF53850">
    <property type="entry name" value="Periplasmic binding protein-like II"/>
    <property type="match status" value="1"/>
</dbReference>
<comment type="similarity">
    <text evidence="1">Belongs to the LysR transcriptional regulatory family.</text>
</comment>
<dbReference type="SUPFAM" id="SSF46785">
    <property type="entry name" value="Winged helix' DNA-binding domain"/>
    <property type="match status" value="1"/>
</dbReference>